<evidence type="ECO:0000313" key="8">
    <source>
        <dbReference type="Proteomes" id="UP000077363"/>
    </source>
</evidence>
<feature type="domain" description="Core-binding (CB)" evidence="6">
    <location>
        <begin position="60"/>
        <end position="143"/>
    </location>
</feature>
<accession>A0A172T6W1</accession>
<dbReference type="KEGG" id="dpu:SU48_01675"/>
<name>A0A172T6W1_9DEIO</name>
<keyword evidence="3" id="KW-0233">DNA recombination</keyword>
<dbReference type="Pfam" id="PF14659">
    <property type="entry name" value="Phage_int_SAM_3"/>
    <property type="match status" value="1"/>
</dbReference>
<feature type="domain" description="Tyr recombinase" evidence="5">
    <location>
        <begin position="164"/>
        <end position="378"/>
    </location>
</feature>
<dbReference type="InterPro" id="IPR004107">
    <property type="entry name" value="Integrase_SAM-like_N"/>
</dbReference>
<evidence type="ECO:0000313" key="7">
    <source>
        <dbReference type="EMBL" id="ANE42676.1"/>
    </source>
</evidence>
<dbReference type="PROSITE" id="PS51900">
    <property type="entry name" value="CB"/>
    <property type="match status" value="1"/>
</dbReference>
<dbReference type="InterPro" id="IPR010998">
    <property type="entry name" value="Integrase_recombinase_N"/>
</dbReference>
<dbReference type="InterPro" id="IPR044068">
    <property type="entry name" value="CB"/>
</dbReference>
<dbReference type="GO" id="GO:0003677">
    <property type="term" value="F:DNA binding"/>
    <property type="evidence" value="ECO:0007669"/>
    <property type="project" value="UniProtKB-UniRule"/>
</dbReference>
<reference evidence="7 8" key="1">
    <citation type="submission" date="2015-01" db="EMBL/GenBank/DDBJ databases">
        <title>Deinococcus puniceus/DY1/ whole genome sequencing.</title>
        <authorList>
            <person name="Kim M.K."/>
            <person name="Srinivasan S."/>
            <person name="Lee J.-J."/>
        </authorList>
    </citation>
    <scope>NUCLEOTIDE SEQUENCE [LARGE SCALE GENOMIC DNA]</scope>
    <source>
        <strain evidence="7 8">DY1</strain>
    </source>
</reference>
<dbReference type="PANTHER" id="PTHR30349:SF91">
    <property type="entry name" value="INTA PROTEIN"/>
    <property type="match status" value="1"/>
</dbReference>
<sequence length="383" mass="43607">MRKKGQPSKGWKGAVTVGVKPSGALDRRWVSGKTRQEVLQKKQALEAQVSTGLVTPSEGMTLQDWLMRWAEMRDLQGVKPNTLRSYRDTARLSINPYLGKKRLDRLQPADVQGLLLALKRDQKSVAGLRYTLRVLKMALRSAVELQLIPRSVAEAVRAPKREEQEMRVWTPVQARQFMTVANPHRLGALFHLALTTGMRRGELLGLQWADIDWEASRITVRHSLIEVRRESEGRIYRGKPTVSRVMTELSTPKTKKSRRTIRLSPGTVERLREHQNHQRAEAAHSGLNWKPQGAVFASEAGTYIDPRNLYRDFRTLITQAEVPTIRLHDLRHTAASLMILRGVPPKTVSERLGHADVGFTLQVYTHLYDEQKDEAVFELEDVL</sequence>
<dbReference type="PANTHER" id="PTHR30349">
    <property type="entry name" value="PHAGE INTEGRASE-RELATED"/>
    <property type="match status" value="1"/>
</dbReference>
<evidence type="ECO:0000259" key="5">
    <source>
        <dbReference type="PROSITE" id="PS51898"/>
    </source>
</evidence>
<dbReference type="PROSITE" id="PS51898">
    <property type="entry name" value="TYR_RECOMBINASE"/>
    <property type="match status" value="1"/>
</dbReference>
<keyword evidence="1" id="KW-0229">DNA integration</keyword>
<keyword evidence="8" id="KW-1185">Reference proteome</keyword>
<dbReference type="GO" id="GO:0006310">
    <property type="term" value="P:DNA recombination"/>
    <property type="evidence" value="ECO:0007669"/>
    <property type="project" value="UniProtKB-KW"/>
</dbReference>
<dbReference type="CDD" id="cd01189">
    <property type="entry name" value="INT_ICEBs1_C_like"/>
    <property type="match status" value="1"/>
</dbReference>
<dbReference type="InterPro" id="IPR002104">
    <property type="entry name" value="Integrase_catalytic"/>
</dbReference>
<dbReference type="PATRIC" id="fig|1182568.3.peg.347"/>
<dbReference type="Pfam" id="PF00589">
    <property type="entry name" value="Phage_integrase"/>
    <property type="match status" value="1"/>
</dbReference>
<dbReference type="InterPro" id="IPR013762">
    <property type="entry name" value="Integrase-like_cat_sf"/>
</dbReference>
<keyword evidence="2 4" id="KW-0238">DNA-binding</keyword>
<evidence type="ECO:0000256" key="3">
    <source>
        <dbReference type="ARBA" id="ARBA00023172"/>
    </source>
</evidence>
<dbReference type="STRING" id="1182568.SU48_01675"/>
<dbReference type="SUPFAM" id="SSF56349">
    <property type="entry name" value="DNA breaking-rejoining enzymes"/>
    <property type="match status" value="1"/>
</dbReference>
<dbReference type="InterPro" id="IPR011010">
    <property type="entry name" value="DNA_brk_join_enz"/>
</dbReference>
<organism evidence="7 8">
    <name type="scientific">Deinococcus puniceus</name>
    <dbReference type="NCBI Taxonomy" id="1182568"/>
    <lineage>
        <taxon>Bacteria</taxon>
        <taxon>Thermotogati</taxon>
        <taxon>Deinococcota</taxon>
        <taxon>Deinococci</taxon>
        <taxon>Deinococcales</taxon>
        <taxon>Deinococcaceae</taxon>
        <taxon>Deinococcus</taxon>
    </lineage>
</organism>
<dbReference type="InterPro" id="IPR050090">
    <property type="entry name" value="Tyrosine_recombinase_XerCD"/>
</dbReference>
<dbReference type="Gene3D" id="1.10.150.130">
    <property type="match status" value="1"/>
</dbReference>
<evidence type="ECO:0000256" key="2">
    <source>
        <dbReference type="ARBA" id="ARBA00023125"/>
    </source>
</evidence>
<evidence type="ECO:0008006" key="9">
    <source>
        <dbReference type="Google" id="ProtNLM"/>
    </source>
</evidence>
<evidence type="ECO:0000259" key="6">
    <source>
        <dbReference type="PROSITE" id="PS51900"/>
    </source>
</evidence>
<protein>
    <recommendedName>
        <fullName evidence="9">Integrase</fullName>
    </recommendedName>
</protein>
<dbReference type="GO" id="GO:0015074">
    <property type="term" value="P:DNA integration"/>
    <property type="evidence" value="ECO:0007669"/>
    <property type="project" value="UniProtKB-KW"/>
</dbReference>
<dbReference type="AlphaFoldDB" id="A0A172T6W1"/>
<dbReference type="EMBL" id="CP011387">
    <property type="protein sequence ID" value="ANE42676.1"/>
    <property type="molecule type" value="Genomic_DNA"/>
</dbReference>
<dbReference type="Proteomes" id="UP000077363">
    <property type="component" value="Chromosome"/>
</dbReference>
<proteinExistence type="predicted"/>
<dbReference type="Gene3D" id="1.10.443.10">
    <property type="entry name" value="Intergrase catalytic core"/>
    <property type="match status" value="1"/>
</dbReference>
<gene>
    <name evidence="7" type="ORF">SU48_01675</name>
</gene>
<evidence type="ECO:0000256" key="4">
    <source>
        <dbReference type="PROSITE-ProRule" id="PRU01248"/>
    </source>
</evidence>
<evidence type="ECO:0000256" key="1">
    <source>
        <dbReference type="ARBA" id="ARBA00022908"/>
    </source>
</evidence>